<evidence type="ECO:0000256" key="1">
    <source>
        <dbReference type="SAM" id="MobiDB-lite"/>
    </source>
</evidence>
<organism evidence="2 3">
    <name type="scientific">Chara braunii</name>
    <name type="common">Braun's stonewort</name>
    <dbReference type="NCBI Taxonomy" id="69332"/>
    <lineage>
        <taxon>Eukaryota</taxon>
        <taxon>Viridiplantae</taxon>
        <taxon>Streptophyta</taxon>
        <taxon>Charophyceae</taxon>
        <taxon>Charales</taxon>
        <taxon>Characeae</taxon>
        <taxon>Chara</taxon>
    </lineage>
</organism>
<reference evidence="2 3" key="1">
    <citation type="journal article" date="2018" name="Cell">
        <title>The Chara Genome: Secondary Complexity and Implications for Plant Terrestrialization.</title>
        <authorList>
            <person name="Nishiyama T."/>
            <person name="Sakayama H."/>
            <person name="Vries J.D."/>
            <person name="Buschmann H."/>
            <person name="Saint-Marcoux D."/>
            <person name="Ullrich K.K."/>
            <person name="Haas F.B."/>
            <person name="Vanderstraeten L."/>
            <person name="Becker D."/>
            <person name="Lang D."/>
            <person name="Vosolsobe S."/>
            <person name="Rombauts S."/>
            <person name="Wilhelmsson P.K.I."/>
            <person name="Janitza P."/>
            <person name="Kern R."/>
            <person name="Heyl A."/>
            <person name="Rumpler F."/>
            <person name="Villalobos L.I.A.C."/>
            <person name="Clay J.M."/>
            <person name="Skokan R."/>
            <person name="Toyoda A."/>
            <person name="Suzuki Y."/>
            <person name="Kagoshima H."/>
            <person name="Schijlen E."/>
            <person name="Tajeshwar N."/>
            <person name="Catarino B."/>
            <person name="Hetherington A.J."/>
            <person name="Saltykova A."/>
            <person name="Bonnot C."/>
            <person name="Breuninger H."/>
            <person name="Symeonidi A."/>
            <person name="Radhakrishnan G.V."/>
            <person name="Van Nieuwerburgh F."/>
            <person name="Deforce D."/>
            <person name="Chang C."/>
            <person name="Karol K.G."/>
            <person name="Hedrich R."/>
            <person name="Ulvskov P."/>
            <person name="Glockner G."/>
            <person name="Delwiche C.F."/>
            <person name="Petrasek J."/>
            <person name="Van de Peer Y."/>
            <person name="Friml J."/>
            <person name="Beilby M."/>
            <person name="Dolan L."/>
            <person name="Kohara Y."/>
            <person name="Sugano S."/>
            <person name="Fujiyama A."/>
            <person name="Delaux P.-M."/>
            <person name="Quint M."/>
            <person name="TheiBen G."/>
            <person name="Hagemann M."/>
            <person name="Harholt J."/>
            <person name="Dunand C."/>
            <person name="Zachgo S."/>
            <person name="Langdale J."/>
            <person name="Maumus F."/>
            <person name="Straeten D.V.D."/>
            <person name="Gould S.B."/>
            <person name="Rensing S.A."/>
        </authorList>
    </citation>
    <scope>NUCLEOTIDE SEQUENCE [LARGE SCALE GENOMIC DNA]</scope>
    <source>
        <strain evidence="2 3">S276</strain>
    </source>
</reference>
<sequence length="264" mass="27112">MEVEEEVRKENGKEGADGVGKPIAEAGAETEKVVEHHAAVVADEAIVAVVSTIAAAPPEEWTALAPQGGVEPSPVKAGAIPSAVVAEAAAHPPLKTTMAAAPARAATAGTGTAANEVALERRVLKREEQKGELPAEEAGKVPTKAQMGPGKMVPGLAARIGDAAFASASKMRQVRQTSESKDGAGIQQRTAAAAAAEGVGMEGAASRTMTILERVARHSVWPMAEEGGLCRRGNRADAAGVVWETKLSTSGELREHRAAAEREV</sequence>
<proteinExistence type="predicted"/>
<evidence type="ECO:0000313" key="3">
    <source>
        <dbReference type="Proteomes" id="UP000265515"/>
    </source>
</evidence>
<evidence type="ECO:0000313" key="2">
    <source>
        <dbReference type="EMBL" id="GBG65735.1"/>
    </source>
</evidence>
<feature type="compositionally biased region" description="Basic and acidic residues" evidence="1">
    <location>
        <begin position="1"/>
        <end position="16"/>
    </location>
</feature>
<feature type="compositionally biased region" description="Basic and acidic residues" evidence="1">
    <location>
        <begin position="128"/>
        <end position="139"/>
    </location>
</feature>
<feature type="region of interest" description="Disordered" evidence="1">
    <location>
        <begin position="128"/>
        <end position="149"/>
    </location>
</feature>
<dbReference type="Gramene" id="GBG65735">
    <property type="protein sequence ID" value="GBG65735"/>
    <property type="gene ID" value="CBR_g52329"/>
</dbReference>
<comment type="caution">
    <text evidence="2">The sequence shown here is derived from an EMBL/GenBank/DDBJ whole genome shotgun (WGS) entry which is preliminary data.</text>
</comment>
<accession>A0A388K6P9</accession>
<feature type="region of interest" description="Disordered" evidence="1">
    <location>
        <begin position="1"/>
        <end position="28"/>
    </location>
</feature>
<protein>
    <submittedName>
        <fullName evidence="2">Uncharacterized protein</fullName>
    </submittedName>
</protein>
<dbReference type="AlphaFoldDB" id="A0A388K6P9"/>
<dbReference type="EMBL" id="BFEA01000065">
    <property type="protein sequence ID" value="GBG65735.1"/>
    <property type="molecule type" value="Genomic_DNA"/>
</dbReference>
<dbReference type="Proteomes" id="UP000265515">
    <property type="component" value="Unassembled WGS sequence"/>
</dbReference>
<name>A0A388K6P9_CHABU</name>
<gene>
    <name evidence="2" type="ORF">CBR_g52329</name>
</gene>
<keyword evidence="3" id="KW-1185">Reference proteome</keyword>